<dbReference type="Proteomes" id="UP000317257">
    <property type="component" value="Unassembled WGS sequence"/>
</dbReference>
<proteinExistence type="predicted"/>
<comment type="caution">
    <text evidence="2">The sequence shown here is derived from an EMBL/GenBank/DDBJ whole genome shotgun (WGS) entry which is preliminary data.</text>
</comment>
<evidence type="ECO:0000313" key="3">
    <source>
        <dbReference type="Proteomes" id="UP000317257"/>
    </source>
</evidence>
<sequence length="108" mass="11559">MPLKPSKVSGLYNNNIVRGDEEKENGSMTQKAVGIDRRAFQLLTGTVSSGQNSNALLKVALDLAYSAATNSQRRRRPRNAALGSSETRKPSVGGKCVVEYIIGGPLLL</sequence>
<protein>
    <submittedName>
        <fullName evidence="2">Uncharacterized protein</fullName>
    </submittedName>
</protein>
<evidence type="ECO:0000313" key="2">
    <source>
        <dbReference type="EMBL" id="TWU73945.1"/>
    </source>
</evidence>
<reference evidence="3" key="1">
    <citation type="submission" date="2018-12" db="EMBL/GenBank/DDBJ databases">
        <title>The complete genome of Metarhizium rileyi, a key fungal pathogen of Lepidoptera.</title>
        <authorList>
            <person name="Binneck E."/>
            <person name="Lastra C.C.L."/>
            <person name="Sosa-Gomez D.R."/>
        </authorList>
    </citation>
    <scope>NUCLEOTIDE SEQUENCE [LARGE SCALE GENOMIC DNA]</scope>
    <source>
        <strain evidence="3">Cep018-CH2</strain>
    </source>
</reference>
<dbReference type="AlphaFoldDB" id="A0A5C6G7Q0"/>
<dbReference type="EMBL" id="SBHS01000014">
    <property type="protein sequence ID" value="TWU73945.1"/>
    <property type="molecule type" value="Genomic_DNA"/>
</dbReference>
<name>A0A5C6G7Q0_METRR</name>
<gene>
    <name evidence="2" type="ORF">ED733_004668</name>
</gene>
<accession>A0A5C6G7Q0</accession>
<evidence type="ECO:0000256" key="1">
    <source>
        <dbReference type="SAM" id="MobiDB-lite"/>
    </source>
</evidence>
<organism evidence="2 3">
    <name type="scientific">Metarhizium rileyi (strain RCEF 4871)</name>
    <name type="common">Nomuraea rileyi</name>
    <dbReference type="NCBI Taxonomy" id="1649241"/>
    <lineage>
        <taxon>Eukaryota</taxon>
        <taxon>Fungi</taxon>
        <taxon>Dikarya</taxon>
        <taxon>Ascomycota</taxon>
        <taxon>Pezizomycotina</taxon>
        <taxon>Sordariomycetes</taxon>
        <taxon>Hypocreomycetidae</taxon>
        <taxon>Hypocreales</taxon>
        <taxon>Clavicipitaceae</taxon>
        <taxon>Metarhizium</taxon>
    </lineage>
</organism>
<feature type="region of interest" description="Disordered" evidence="1">
    <location>
        <begin position="69"/>
        <end position="91"/>
    </location>
</feature>